<evidence type="ECO:0000313" key="3">
    <source>
        <dbReference type="Proteomes" id="UP001175228"/>
    </source>
</evidence>
<sequence>MPSNQTAKTNICSDSAFRSLQAHTFVDLDAEEDVSSDEDVVVIADVPGPGDWPLWRVKCTIGEEEFIVFDLLQRSQDEHQIWGEAAHEVGVVLESHTWGVNALIIPRIHYSPDLYDMPNDGQKQKRTLPLPPLQLFDAASIRLRYGAGSVQQRKAMPNQWVFRRQLFDHDLRMVDIPHTDFACTTSILAESAGLTAVQVEFYDDEEILPVSFAHLRKRFHIGDYMRVLNGKHRERCGWVQYVDDIGEPCAEVLQHHYDEERSLEVEKISVHVNLLTLTVPPMFHPQPTTSNSSLSLGMYTSPIPWKGLQVIVQKQGDSHRTMMGVVIDVLLDQNTASGLRKITDANSSSGLPLLEYMPLRYSQRAFRPPRSFDDKRLLPGRRRLCLPQPFTYKSDVPVNDGSRTPPQTETSGDSSSAWNPQPEDLEESAESLALGALPRRPHWCLNEELTNVTLRVYLDGIEEKGKDVEAICQKIDNKLCITKKKQRSRELVDTHRITAVHPGV</sequence>
<accession>A0AA39UN43</accession>
<feature type="region of interest" description="Disordered" evidence="1">
    <location>
        <begin position="391"/>
        <end position="429"/>
    </location>
</feature>
<comment type="caution">
    <text evidence="2">The sequence shown here is derived from an EMBL/GenBank/DDBJ whole genome shotgun (WGS) entry which is preliminary data.</text>
</comment>
<dbReference type="EMBL" id="JAUEPU010000016">
    <property type="protein sequence ID" value="KAK0496182.1"/>
    <property type="molecule type" value="Genomic_DNA"/>
</dbReference>
<feature type="compositionally biased region" description="Polar residues" evidence="1">
    <location>
        <begin position="401"/>
        <end position="419"/>
    </location>
</feature>
<keyword evidence="3" id="KW-1185">Reference proteome</keyword>
<proteinExistence type="predicted"/>
<gene>
    <name evidence="2" type="ORF">EDD18DRAFT_1106059</name>
</gene>
<protein>
    <submittedName>
        <fullName evidence="2">Uncharacterized protein</fullName>
    </submittedName>
</protein>
<dbReference type="Proteomes" id="UP001175228">
    <property type="component" value="Unassembled WGS sequence"/>
</dbReference>
<organism evidence="2 3">
    <name type="scientific">Armillaria luteobubalina</name>
    <dbReference type="NCBI Taxonomy" id="153913"/>
    <lineage>
        <taxon>Eukaryota</taxon>
        <taxon>Fungi</taxon>
        <taxon>Dikarya</taxon>
        <taxon>Basidiomycota</taxon>
        <taxon>Agaricomycotina</taxon>
        <taxon>Agaricomycetes</taxon>
        <taxon>Agaricomycetidae</taxon>
        <taxon>Agaricales</taxon>
        <taxon>Marasmiineae</taxon>
        <taxon>Physalacriaceae</taxon>
        <taxon>Armillaria</taxon>
    </lineage>
</organism>
<reference evidence="2" key="1">
    <citation type="submission" date="2023-06" db="EMBL/GenBank/DDBJ databases">
        <authorList>
            <consortium name="Lawrence Berkeley National Laboratory"/>
            <person name="Ahrendt S."/>
            <person name="Sahu N."/>
            <person name="Indic B."/>
            <person name="Wong-Bajracharya J."/>
            <person name="Merenyi Z."/>
            <person name="Ke H.-M."/>
            <person name="Monk M."/>
            <person name="Kocsube S."/>
            <person name="Drula E."/>
            <person name="Lipzen A."/>
            <person name="Balint B."/>
            <person name="Henrissat B."/>
            <person name="Andreopoulos B."/>
            <person name="Martin F.M."/>
            <person name="Harder C.B."/>
            <person name="Rigling D."/>
            <person name="Ford K.L."/>
            <person name="Foster G.D."/>
            <person name="Pangilinan J."/>
            <person name="Papanicolaou A."/>
            <person name="Barry K."/>
            <person name="LaButti K."/>
            <person name="Viragh M."/>
            <person name="Koriabine M."/>
            <person name="Yan M."/>
            <person name="Riley R."/>
            <person name="Champramary S."/>
            <person name="Plett K.L."/>
            <person name="Tsai I.J."/>
            <person name="Slot J."/>
            <person name="Sipos G."/>
            <person name="Plett J."/>
            <person name="Nagy L.G."/>
            <person name="Grigoriev I.V."/>
        </authorList>
    </citation>
    <scope>NUCLEOTIDE SEQUENCE</scope>
    <source>
        <strain evidence="2">HWK02</strain>
    </source>
</reference>
<dbReference type="AlphaFoldDB" id="A0AA39UN43"/>
<evidence type="ECO:0000256" key="1">
    <source>
        <dbReference type="SAM" id="MobiDB-lite"/>
    </source>
</evidence>
<evidence type="ECO:0000313" key="2">
    <source>
        <dbReference type="EMBL" id="KAK0496182.1"/>
    </source>
</evidence>
<name>A0AA39UN43_9AGAR</name>